<evidence type="ECO:0008006" key="3">
    <source>
        <dbReference type="Google" id="ProtNLM"/>
    </source>
</evidence>
<dbReference type="PANTHER" id="PTHR39420:SF1">
    <property type="entry name" value="HYDROLASE"/>
    <property type="match status" value="1"/>
</dbReference>
<evidence type="ECO:0000313" key="2">
    <source>
        <dbReference type="Proteomes" id="UP000005038"/>
    </source>
</evidence>
<gene>
    <name evidence="1" type="ORF">GOOTI_012_00370</name>
</gene>
<evidence type="ECO:0000313" key="1">
    <source>
        <dbReference type="EMBL" id="GAB32578.1"/>
    </source>
</evidence>
<dbReference type="EMBL" id="BAFB01000012">
    <property type="protein sequence ID" value="GAB32578.1"/>
    <property type="molecule type" value="Genomic_DNA"/>
</dbReference>
<dbReference type="InterPro" id="IPR042271">
    <property type="entry name" value="Zinicin_2_N"/>
</dbReference>
<dbReference type="Pfam" id="PF10103">
    <property type="entry name" value="Zincin_2"/>
    <property type="match status" value="1"/>
</dbReference>
<dbReference type="STRING" id="1108044.GOOTI_012_00370"/>
<dbReference type="NCBIfam" id="TIGR03624">
    <property type="entry name" value="putative hydrolase"/>
    <property type="match status" value="1"/>
</dbReference>
<dbReference type="AlphaFoldDB" id="H5TGH0"/>
<dbReference type="RefSeq" id="WP_007236844.1">
    <property type="nucleotide sequence ID" value="NZ_BAFB01000012.1"/>
</dbReference>
<keyword evidence="2" id="KW-1185">Reference proteome</keyword>
<dbReference type="InterPro" id="IPR022454">
    <property type="entry name" value="CHP03883_F420-assoc"/>
</dbReference>
<dbReference type="Proteomes" id="UP000005038">
    <property type="component" value="Unassembled WGS sequence"/>
</dbReference>
<comment type="caution">
    <text evidence="1">The sequence shown here is derived from an EMBL/GenBank/DDBJ whole genome shotgun (WGS) entry which is preliminary data.</text>
</comment>
<dbReference type="PANTHER" id="PTHR39420">
    <property type="match status" value="1"/>
</dbReference>
<accession>H5TGH0</accession>
<dbReference type="Gene3D" id="1.20.150.30">
    <property type="entry name" value="Zincin-like metallopeptidase, N-terminal domain"/>
    <property type="match status" value="1"/>
</dbReference>
<organism evidence="1 2">
    <name type="scientific">Gordonia otitidis (strain DSM 44809 / CCUG 52243 / JCM 12355 / NBRC 100426 / IFM 10032)</name>
    <dbReference type="NCBI Taxonomy" id="1108044"/>
    <lineage>
        <taxon>Bacteria</taxon>
        <taxon>Bacillati</taxon>
        <taxon>Actinomycetota</taxon>
        <taxon>Actinomycetes</taxon>
        <taxon>Mycobacteriales</taxon>
        <taxon>Gordoniaceae</taxon>
        <taxon>Gordonia</taxon>
    </lineage>
</organism>
<reference evidence="1" key="1">
    <citation type="submission" date="2012-02" db="EMBL/GenBank/DDBJ databases">
        <title>Whole genome shotgun sequence of Gordonia otitidis NBRC 100426.</title>
        <authorList>
            <person name="Yoshida I."/>
            <person name="Hosoyama A."/>
            <person name="Tsuchikane K."/>
            <person name="Katsumata H."/>
            <person name="Yamazaki S."/>
            <person name="Fujita N."/>
        </authorList>
    </citation>
    <scope>NUCLEOTIDE SEQUENCE [LARGE SCALE GENOMIC DNA]</scope>
    <source>
        <strain evidence="1">NBRC 100426</strain>
    </source>
</reference>
<sequence>MTESTDDEESGLDERGESIGARIDWSLAASVGKRLVRPGPRVTEYTLAAAQAELADAAVRAEAPVREVTGLADGLQVPSALVLDRRGWVDAASQSMRSMLDGESASGGGLSGKVGGVQAGGLLAFLAGAILGQYDPFTSHDPEPGEAVAAADTGVLMLVTPNIIAVERNLRVVPSDFRLWVCLHEVTHRVQFSANPWLRQYMLDNVAVLTTDAGESVTDVVARINTAVRGAGAGSGASGPNTTGAKREKGIIGVMQMLQTPEQYEAFTRMMMLGTLLEGHADHVMDAVGPSQVPTVEQIRASFDKRRTAPRNPVQRIIRALIGMDAKLAQYIRGKAFVDEVVGTVGMERFNTIWTNPETLPRPDEIDEPSRWIARVL</sequence>
<proteinExistence type="predicted"/>
<dbReference type="OrthoDB" id="142939at2"/>
<dbReference type="SUPFAM" id="SSF55486">
    <property type="entry name" value="Metalloproteases ('zincins'), catalytic domain"/>
    <property type="match status" value="1"/>
</dbReference>
<dbReference type="NCBIfam" id="TIGR03883">
    <property type="entry name" value="DUF2342_F420"/>
    <property type="match status" value="1"/>
</dbReference>
<dbReference type="InterPro" id="IPR018766">
    <property type="entry name" value="Zinicin_2"/>
</dbReference>
<name>H5TGH0_GORO1</name>
<protein>
    <recommendedName>
        <fullName evidence="3">Hydrolase</fullName>
    </recommendedName>
</protein>